<reference evidence="2 3" key="1">
    <citation type="journal article" date="2021" name="Microorganisms">
        <title>Acidisoma silvae sp. nov. and Acidisomacellulosilytica sp. nov., Two Acidophilic Bacteria Isolated from Decaying Wood, Hydrolyzing Cellulose and Producing Poly-3-hydroxybutyrate.</title>
        <authorList>
            <person name="Mieszkin S."/>
            <person name="Pouder E."/>
            <person name="Uroz S."/>
            <person name="Simon-Colin C."/>
            <person name="Alain K."/>
        </authorList>
    </citation>
    <scope>NUCLEOTIDE SEQUENCE [LARGE SCALE GENOMIC DNA]</scope>
    <source>
        <strain evidence="2 3">HW T5.17</strain>
    </source>
</reference>
<dbReference type="Pfam" id="PF13403">
    <property type="entry name" value="Hint_2"/>
    <property type="match status" value="1"/>
</dbReference>
<protein>
    <submittedName>
        <fullName evidence="2">Hint domain-containing protein</fullName>
    </submittedName>
</protein>
<dbReference type="SUPFAM" id="SSF51294">
    <property type="entry name" value="Hedgehog/intein (Hint) domain"/>
    <property type="match status" value="1"/>
</dbReference>
<sequence>MSGTTLDVTLTGSLQAELDQSGVYAYAVLFDSNGFVSETTLVNDGAISSDGSYDITLTDGSDTLDGGKLYVVVQSVDPGTPSTLATDIESQAYINPTNAAADDFGYDSFEVTLLDNGSDAGNLTSVNGFGLPMAVSDVNGSVGYGVSGDTIAADIGSISSDAVSTYSEGALAGDFRMSTSPTESNQADTPADVGAFPQTAWNAYIAALENTATASDILISGQFNGAPDAQGVWHNGGYYAYQLQWDAAEKIFWLVPLADSQIQGYIALTPAEIAQNAYSQIGSVSIYSSDSLDSTLITTMLVGANNQWGAVLAQFLTGFTGGYYGEVGTPQNPQIATPIDLNQNDNWLPDYAFGNHGTSTLDLPAGTQVYDPYSQIFFDNSNSYGSPYSDALMSQYTTGGPLLSMEDPNGGDVSTIDLTVYADGETPGGYTPPTSDTYIAPPAGGYAVPTEQVPGNSLLLNFYSAVADNQGVELDPDATIVLSILTSDTGDVPQWTTVTFDGASSGGLFQSWTLTPDGSGGYSASAGGSSGAPGYMVIAGLPTAASGVSWYQLTVAGADGSDGKTFNLYATTGSSGQIENLDYAGQSGAVVVDGLASVSPTGQTTQYVNNIKLNFSTGSTVAFNPNLAVPVTGTMNNLPTPAAPVVGTLSDGSLTALAGQTAEATNTITTTSDAFGFGWTGYNPAAATITDGAGGPVTGYGWTGTAPVSGSITGSGVITGWVNAYTNKTNGDDTALLTVMNGGSVVGTITALADADGDWLTGQADFGNGTYTVTMADTLDVGGALTPVSAQSGDLVLTVDAADNPTADNSLVVACFAAGTRLATPAGLIAVEDLRPGILVVTADDRVESVQWIGHRDVDCARHPNPRAVWPVRILAGAFGAGMPVRDLYLSPDHAIFAEGALIPVKHLIDGHSIAQMPVETVTYFHVELTGHDVLLAEGLPVESYLDKGDRSSFANTVGAVRLHPAWGADARDLTLFQDAAGYAPLVVTGPVVERLRARLAAGAQVAA</sequence>
<comment type="caution">
    <text evidence="2">The sequence shown here is derived from an EMBL/GenBank/DDBJ whole genome shotgun (WGS) entry which is preliminary data.</text>
</comment>
<dbReference type="InterPro" id="IPR028992">
    <property type="entry name" value="Hedgehog/Intein_dom"/>
</dbReference>
<dbReference type="InterPro" id="IPR036844">
    <property type="entry name" value="Hint_dom_sf"/>
</dbReference>
<evidence type="ECO:0000313" key="2">
    <source>
        <dbReference type="EMBL" id="MCB8883291.1"/>
    </source>
</evidence>
<dbReference type="AlphaFoldDB" id="A0A964E684"/>
<proteinExistence type="predicted"/>
<dbReference type="RefSeq" id="WP_227309945.1">
    <property type="nucleotide sequence ID" value="NZ_JAESVA010000012.1"/>
</dbReference>
<dbReference type="Gene3D" id="2.170.16.10">
    <property type="entry name" value="Hedgehog/Intein (Hint) domain"/>
    <property type="match status" value="1"/>
</dbReference>
<keyword evidence="3" id="KW-1185">Reference proteome</keyword>
<evidence type="ECO:0000259" key="1">
    <source>
        <dbReference type="Pfam" id="PF13403"/>
    </source>
</evidence>
<evidence type="ECO:0000313" key="3">
    <source>
        <dbReference type="Proteomes" id="UP000721844"/>
    </source>
</evidence>
<dbReference type="Proteomes" id="UP000721844">
    <property type="component" value="Unassembled WGS sequence"/>
</dbReference>
<accession>A0A964E684</accession>
<name>A0A964E684_9PROT</name>
<dbReference type="EMBL" id="JAESVA010000012">
    <property type="protein sequence ID" value="MCB8883291.1"/>
    <property type="molecule type" value="Genomic_DNA"/>
</dbReference>
<gene>
    <name evidence="2" type="ORF">ACELLULO517_23785</name>
</gene>
<feature type="domain" description="Hedgehog/Intein (Hint)" evidence="1">
    <location>
        <begin position="815"/>
        <end position="947"/>
    </location>
</feature>
<organism evidence="2 3">
    <name type="scientific">Acidisoma cellulosilyticum</name>
    <dbReference type="NCBI Taxonomy" id="2802395"/>
    <lineage>
        <taxon>Bacteria</taxon>
        <taxon>Pseudomonadati</taxon>
        <taxon>Pseudomonadota</taxon>
        <taxon>Alphaproteobacteria</taxon>
        <taxon>Acetobacterales</taxon>
        <taxon>Acidocellaceae</taxon>
        <taxon>Acidisoma</taxon>
    </lineage>
</organism>